<dbReference type="SUPFAM" id="SSF102114">
    <property type="entry name" value="Radical SAM enzymes"/>
    <property type="match status" value="1"/>
</dbReference>
<dbReference type="GO" id="GO:0046872">
    <property type="term" value="F:metal ion binding"/>
    <property type="evidence" value="ECO:0007669"/>
    <property type="project" value="UniProtKB-KW"/>
</dbReference>
<dbReference type="SFLD" id="SFLDG01098">
    <property type="entry name" value="Uncharacterised_Radical_SAM_Su"/>
    <property type="match status" value="1"/>
</dbReference>
<evidence type="ECO:0000256" key="1">
    <source>
        <dbReference type="ARBA" id="ARBA00022691"/>
    </source>
</evidence>
<dbReference type="Gene3D" id="3.20.20.70">
    <property type="entry name" value="Aldolase class I"/>
    <property type="match status" value="1"/>
</dbReference>
<accession>G0EHJ4</accession>
<dbReference type="InterPro" id="IPR013785">
    <property type="entry name" value="Aldolase_TIM"/>
</dbReference>
<dbReference type="GO" id="GO:0051536">
    <property type="term" value="F:iron-sulfur cluster binding"/>
    <property type="evidence" value="ECO:0007669"/>
    <property type="project" value="UniProtKB-KW"/>
</dbReference>
<keyword evidence="7" id="KW-1185">Reference proteome</keyword>
<keyword evidence="2" id="KW-0479">Metal-binding</keyword>
<evidence type="ECO:0000256" key="4">
    <source>
        <dbReference type="ARBA" id="ARBA00023014"/>
    </source>
</evidence>
<evidence type="ECO:0000256" key="2">
    <source>
        <dbReference type="ARBA" id="ARBA00022723"/>
    </source>
</evidence>
<dbReference type="InterPro" id="IPR007197">
    <property type="entry name" value="rSAM"/>
</dbReference>
<evidence type="ECO:0000259" key="5">
    <source>
        <dbReference type="PROSITE" id="PS51918"/>
    </source>
</evidence>
<dbReference type="RefSeq" id="WP_014027024.1">
    <property type="nucleotide sequence ID" value="NC_015931.1"/>
</dbReference>
<dbReference type="InParanoid" id="G0EHJ4"/>
<gene>
    <name evidence="6" type="ordered locus">Pyrfu_1489</name>
</gene>
<dbReference type="Proteomes" id="UP000001037">
    <property type="component" value="Chromosome"/>
</dbReference>
<reference evidence="6 7" key="1">
    <citation type="journal article" date="2011" name="Stand. Genomic Sci.">
        <title>Complete genome sequence of the hyperthermophilic chemolithoautotroph Pyrolobus fumarii type strain (1A).</title>
        <authorList>
            <person name="Anderson I."/>
            <person name="Goker M."/>
            <person name="Nolan M."/>
            <person name="Lucas S."/>
            <person name="Hammon N."/>
            <person name="Deshpande S."/>
            <person name="Cheng J.F."/>
            <person name="Tapia R."/>
            <person name="Han C."/>
            <person name="Goodwin L."/>
            <person name="Pitluck S."/>
            <person name="Huntemann M."/>
            <person name="Liolios K."/>
            <person name="Ivanova N."/>
            <person name="Pagani I."/>
            <person name="Mavromatis K."/>
            <person name="Ovchinikova G."/>
            <person name="Pati A."/>
            <person name="Chen A."/>
            <person name="Palaniappan K."/>
            <person name="Land M."/>
            <person name="Hauser L."/>
            <person name="Brambilla E.M."/>
            <person name="Huber H."/>
            <person name="Yasawong M."/>
            <person name="Rohde M."/>
            <person name="Spring S."/>
            <person name="Abt B."/>
            <person name="Sikorski J."/>
            <person name="Wirth R."/>
            <person name="Detter J.C."/>
            <person name="Woyke T."/>
            <person name="Bristow J."/>
            <person name="Eisen J.A."/>
            <person name="Markowitz V."/>
            <person name="Hugenholtz P."/>
            <person name="Kyrpides N.C."/>
            <person name="Klenk H.P."/>
            <person name="Lapidus A."/>
        </authorList>
    </citation>
    <scope>NUCLEOTIDE SEQUENCE [LARGE SCALE GENOMIC DNA]</scope>
    <source>
        <strain evidence="7">DSM 11204 / 1A</strain>
    </source>
</reference>
<proteinExistence type="predicted"/>
<evidence type="ECO:0000313" key="7">
    <source>
        <dbReference type="Proteomes" id="UP000001037"/>
    </source>
</evidence>
<dbReference type="STRING" id="694429.Pyrfu_1489"/>
<dbReference type="HOGENOM" id="CLU_054041_0_0_2"/>
<dbReference type="CDD" id="cd01335">
    <property type="entry name" value="Radical_SAM"/>
    <property type="match status" value="1"/>
</dbReference>
<organism evidence="6 7">
    <name type="scientific">Pyrolobus fumarii (strain DSM 11204 / 1A)</name>
    <dbReference type="NCBI Taxonomy" id="694429"/>
    <lineage>
        <taxon>Archaea</taxon>
        <taxon>Thermoproteota</taxon>
        <taxon>Thermoprotei</taxon>
        <taxon>Desulfurococcales</taxon>
        <taxon>Pyrodictiaceae</taxon>
        <taxon>Pyrolobus</taxon>
    </lineage>
</organism>
<dbReference type="InterPro" id="IPR006638">
    <property type="entry name" value="Elp3/MiaA/NifB-like_rSAM"/>
</dbReference>
<dbReference type="GeneID" id="11138676"/>
<name>G0EHJ4_PYRF1</name>
<dbReference type="Pfam" id="PF04055">
    <property type="entry name" value="Radical_SAM"/>
    <property type="match status" value="1"/>
</dbReference>
<dbReference type="eggNOG" id="arCOG00662">
    <property type="taxonomic scope" value="Archaea"/>
</dbReference>
<dbReference type="OrthoDB" id="15118at2157"/>
<feature type="domain" description="Radical SAM core" evidence="5">
    <location>
        <begin position="20"/>
        <end position="236"/>
    </location>
</feature>
<dbReference type="PROSITE" id="PS51918">
    <property type="entry name" value="RADICAL_SAM"/>
    <property type="match status" value="1"/>
</dbReference>
<dbReference type="FunCoup" id="G0EHJ4">
    <property type="interactions" value="26"/>
</dbReference>
<dbReference type="EMBL" id="CP002838">
    <property type="protein sequence ID" value="AEM39347.1"/>
    <property type="molecule type" value="Genomic_DNA"/>
</dbReference>
<evidence type="ECO:0000313" key="6">
    <source>
        <dbReference type="EMBL" id="AEM39347.1"/>
    </source>
</evidence>
<keyword evidence="3" id="KW-0408">Iron</keyword>
<dbReference type="KEGG" id="pfm:Pyrfu_1489"/>
<sequence length="319" mass="35709">MHVYVSLATLFVLRGEKLPRWMRRVAYLLMDGKCVATCAYCELSGAPVAGERVKLSRVTWYKVDLREIVSALSEFERVCIQTVIGPNMGRKLVQLVRIIARVNPRISVSIAVAGKPLLEELRDEGVETLGIGLDAATPRLAMKLGKPYPYSLYMRTLRDAVEVFGDRRVYVHLIVGVGEKASELAATMRHVKRLGGRIALFAYTPSAKLGGKPPSLCYYRGAQLYRQLLDEGVNPDSYITPSPFNPQGWVLKRTPPLEIVERAIVTSGCPACNRPYYNERPRGTLYNIPWEPDKREVYEALEALRACGESNYSNLVTSI</sequence>
<protein>
    <submittedName>
        <fullName evidence="6">Radical SAM domain protein</fullName>
    </submittedName>
</protein>
<keyword evidence="1" id="KW-0949">S-adenosyl-L-methionine</keyword>
<keyword evidence="4" id="KW-0411">Iron-sulfur</keyword>
<dbReference type="SFLD" id="SFLDS00029">
    <property type="entry name" value="Radical_SAM"/>
    <property type="match status" value="1"/>
</dbReference>
<dbReference type="InterPro" id="IPR058240">
    <property type="entry name" value="rSAM_sf"/>
</dbReference>
<dbReference type="GO" id="GO:0003824">
    <property type="term" value="F:catalytic activity"/>
    <property type="evidence" value="ECO:0007669"/>
    <property type="project" value="InterPro"/>
</dbReference>
<evidence type="ECO:0000256" key="3">
    <source>
        <dbReference type="ARBA" id="ARBA00023004"/>
    </source>
</evidence>
<dbReference type="AlphaFoldDB" id="G0EHJ4"/>
<dbReference type="SMART" id="SM00729">
    <property type="entry name" value="Elp3"/>
    <property type="match status" value="1"/>
</dbReference>